<dbReference type="FunFam" id="3.60.40.10:FF:000045">
    <property type="entry name" value="Stage II sporulation protein E"/>
    <property type="match status" value="1"/>
</dbReference>
<dbReference type="Gene3D" id="3.60.40.10">
    <property type="entry name" value="PPM-type phosphatase domain"/>
    <property type="match status" value="1"/>
</dbReference>
<dbReference type="OrthoDB" id="311592at2"/>
<evidence type="ECO:0000256" key="1">
    <source>
        <dbReference type="ARBA" id="ARBA00022801"/>
    </source>
</evidence>
<dbReference type="InterPro" id="IPR017944">
    <property type="entry name" value="KaiA/RbsU_helical_domain_sf"/>
</dbReference>
<dbReference type="AlphaFoldDB" id="A0A345C2B6"/>
<dbReference type="PANTHER" id="PTHR43156:SF15">
    <property type="entry name" value="PHOSPHOSERINE PHOSPHATASE RSBU"/>
    <property type="match status" value="1"/>
</dbReference>
<evidence type="ECO:0000313" key="4">
    <source>
        <dbReference type="Proteomes" id="UP000252100"/>
    </source>
</evidence>
<dbReference type="Pfam" id="PF07228">
    <property type="entry name" value="SpoIIE"/>
    <property type="match status" value="1"/>
</dbReference>
<dbReference type="Gene3D" id="1.10.1240.30">
    <property type="entry name" value="KaiA/RbsU domain"/>
    <property type="match status" value="1"/>
</dbReference>
<organism evidence="3 4">
    <name type="scientific">Salicibibacter kimchii</name>
    <dbReference type="NCBI Taxonomy" id="2099786"/>
    <lineage>
        <taxon>Bacteria</taxon>
        <taxon>Bacillati</taxon>
        <taxon>Bacillota</taxon>
        <taxon>Bacilli</taxon>
        <taxon>Bacillales</taxon>
        <taxon>Bacillaceae</taxon>
        <taxon>Salicibibacter</taxon>
    </lineage>
</organism>
<keyword evidence="1" id="KW-0378">Hydrolase</keyword>
<evidence type="ECO:0000313" key="3">
    <source>
        <dbReference type="EMBL" id="AXF57347.1"/>
    </source>
</evidence>
<dbReference type="InterPro" id="IPR052016">
    <property type="entry name" value="Bact_Sigma-Reg"/>
</dbReference>
<protein>
    <submittedName>
        <fullName evidence="3">Phosphoserine phosphatase</fullName>
    </submittedName>
</protein>
<feature type="domain" description="PPM-type phosphatase" evidence="2">
    <location>
        <begin position="123"/>
        <end position="334"/>
    </location>
</feature>
<sequence>MEAYQVLQSSYKQILYNFLSQKSEQSLYDAQQFSKKVIEEDIAPEEIVSIHLEVIEELYPTLSPETRKSFEFLLEVMIGYGMAHREHQILKQKQLELESEIDVAASMQDTFLPKEIPQSEIVDIGVISVPASKMNGDYYNIIQPDNESISIAIADIIGKGVPAALCMSMIKYAMDSLPERLMQPGQLLASLNRTVEQNIAAHMFVTMMYASYDLRTHLFSYSGAGHEPGYYYNAKEDRFEELYAKGMALGISRNAQYREYQLGFSPGDYIVLLSDGVTECRAGDEFLEREELTRLLRLYQDKSAQKMVDHVFQDLEQWQDFQLHDDFTLIILRRNV</sequence>
<dbReference type="PANTHER" id="PTHR43156">
    <property type="entry name" value="STAGE II SPORULATION PROTEIN E-RELATED"/>
    <property type="match status" value="1"/>
</dbReference>
<dbReference type="RefSeq" id="WP_114375078.1">
    <property type="nucleotide sequence ID" value="NZ_CP031092.1"/>
</dbReference>
<reference evidence="3 4" key="1">
    <citation type="journal article" date="2018" name="J. Microbiol.">
        <title>Salicibibacter kimchii gen. nov., sp. nov., a moderately halophilic and alkalitolerant bacterium in the family Bacillaceae, isolated from kimchi.</title>
        <authorList>
            <person name="Jang J.Y."/>
            <person name="Oh Y.J."/>
            <person name="Lim S.K."/>
            <person name="Park H.K."/>
            <person name="Lee C."/>
            <person name="Kim J.Y."/>
            <person name="Lee M.A."/>
            <person name="Choi H.J."/>
        </authorList>
    </citation>
    <scope>NUCLEOTIDE SEQUENCE [LARGE SCALE GENOMIC DNA]</scope>
    <source>
        <strain evidence="3 4">NKC1-1</strain>
    </source>
</reference>
<dbReference type="KEGG" id="rue:DT065_15950"/>
<dbReference type="InterPro" id="IPR001932">
    <property type="entry name" value="PPM-type_phosphatase-like_dom"/>
</dbReference>
<dbReference type="Proteomes" id="UP000252100">
    <property type="component" value="Chromosome"/>
</dbReference>
<dbReference type="Pfam" id="PF08673">
    <property type="entry name" value="RsbU_N"/>
    <property type="match status" value="1"/>
</dbReference>
<dbReference type="GO" id="GO:0016791">
    <property type="term" value="F:phosphatase activity"/>
    <property type="evidence" value="ECO:0007669"/>
    <property type="project" value="TreeGrafter"/>
</dbReference>
<dbReference type="EMBL" id="CP031092">
    <property type="protein sequence ID" value="AXF57347.1"/>
    <property type="molecule type" value="Genomic_DNA"/>
</dbReference>
<dbReference type="PROSITE" id="PS51746">
    <property type="entry name" value="PPM_2"/>
    <property type="match status" value="1"/>
</dbReference>
<dbReference type="InterPro" id="IPR014787">
    <property type="entry name" value="PSer_Pase_RsbU_N"/>
</dbReference>
<evidence type="ECO:0000259" key="2">
    <source>
        <dbReference type="PROSITE" id="PS51746"/>
    </source>
</evidence>
<dbReference type="SUPFAM" id="SSF101215">
    <property type="entry name" value="KaiA/RbsU domain"/>
    <property type="match status" value="1"/>
</dbReference>
<gene>
    <name evidence="3" type="ORF">DT065_15950</name>
</gene>
<dbReference type="InterPro" id="IPR036457">
    <property type="entry name" value="PPM-type-like_dom_sf"/>
</dbReference>
<keyword evidence="4" id="KW-1185">Reference proteome</keyword>
<accession>A0A345C2B6</accession>
<dbReference type="SMART" id="SM00331">
    <property type="entry name" value="PP2C_SIG"/>
    <property type="match status" value="1"/>
</dbReference>
<name>A0A345C2B6_9BACI</name>
<dbReference type="SUPFAM" id="SSF81606">
    <property type="entry name" value="PP2C-like"/>
    <property type="match status" value="1"/>
</dbReference>
<proteinExistence type="predicted"/>